<dbReference type="Pfam" id="PF01381">
    <property type="entry name" value="HTH_3"/>
    <property type="match status" value="1"/>
</dbReference>
<dbReference type="EMBL" id="CZAY01000020">
    <property type="protein sequence ID" value="CUQ00191.1"/>
    <property type="molecule type" value="Genomic_DNA"/>
</dbReference>
<dbReference type="PROSITE" id="PS50943">
    <property type="entry name" value="HTH_CROC1"/>
    <property type="match status" value="1"/>
</dbReference>
<evidence type="ECO:0000313" key="8">
    <source>
        <dbReference type="Proteomes" id="UP000261285"/>
    </source>
</evidence>
<dbReference type="PANTHER" id="PTHR46558:SF7">
    <property type="entry name" value="TRANSCRIPTIONAL REGULATOR"/>
    <property type="match status" value="1"/>
</dbReference>
<evidence type="ECO:0000313" key="3">
    <source>
        <dbReference type="EMBL" id="CUQ00191.1"/>
    </source>
</evidence>
<evidence type="ECO:0000313" key="10">
    <source>
        <dbReference type="Proteomes" id="UP000398619"/>
    </source>
</evidence>
<evidence type="ECO:0000313" key="4">
    <source>
        <dbReference type="EMBL" id="RGO34616.1"/>
    </source>
</evidence>
<dbReference type="EMBL" id="CABHNM010000062">
    <property type="protein sequence ID" value="VUX19536.1"/>
    <property type="molecule type" value="Genomic_DNA"/>
</dbReference>
<dbReference type="RefSeq" id="WP_006426613.1">
    <property type="nucleotide sequence ID" value="NZ_CABHNM010000062.1"/>
</dbReference>
<dbReference type="Proteomes" id="UP000398619">
    <property type="component" value="Unassembled WGS sequence"/>
</dbReference>
<dbReference type="EMBL" id="QSVN01000002">
    <property type="protein sequence ID" value="RGO34616.1"/>
    <property type="molecule type" value="Genomic_DNA"/>
</dbReference>
<keyword evidence="9" id="KW-1185">Reference proteome</keyword>
<dbReference type="OrthoDB" id="48775at2"/>
<reference evidence="8 9" key="2">
    <citation type="submission" date="2018-08" db="EMBL/GenBank/DDBJ databases">
        <title>A genome reference for cultivated species of the human gut microbiota.</title>
        <authorList>
            <person name="Zou Y."/>
            <person name="Xue W."/>
            <person name="Luo G."/>
        </authorList>
    </citation>
    <scope>NUCLEOTIDE SEQUENCE [LARGE SCALE GENOMIC DNA]</scope>
    <source>
        <strain evidence="5 9">AM22-22</strain>
        <strain evidence="4 8">OM02-16</strain>
    </source>
</reference>
<evidence type="ECO:0000256" key="1">
    <source>
        <dbReference type="ARBA" id="ARBA00023125"/>
    </source>
</evidence>
<dbReference type="AlphaFoldDB" id="A0A174DZ50"/>
<sequence>MIITNIKEFREQNKMSQTELAQLVGVRRETIGHLENGHYNPSLVLAAKIAKVFNVTIEDMFIIIDE</sequence>
<evidence type="ECO:0000313" key="9">
    <source>
        <dbReference type="Proteomes" id="UP000284095"/>
    </source>
</evidence>
<dbReference type="Proteomes" id="UP000261285">
    <property type="component" value="Unassembled WGS sequence"/>
</dbReference>
<feature type="domain" description="HTH cro/C1-type" evidence="2">
    <location>
        <begin position="6"/>
        <end position="60"/>
    </location>
</feature>
<organism evidence="4 8">
    <name type="scientific">Dorea longicatena</name>
    <dbReference type="NCBI Taxonomy" id="88431"/>
    <lineage>
        <taxon>Bacteria</taxon>
        <taxon>Bacillati</taxon>
        <taxon>Bacillota</taxon>
        <taxon>Clostridia</taxon>
        <taxon>Lachnospirales</taxon>
        <taxon>Lachnospiraceae</taxon>
        <taxon>Dorea</taxon>
    </lineage>
</organism>
<evidence type="ECO:0000313" key="5">
    <source>
        <dbReference type="EMBL" id="RHG28708.1"/>
    </source>
</evidence>
<evidence type="ECO:0000313" key="7">
    <source>
        <dbReference type="Proteomes" id="UP000095485"/>
    </source>
</evidence>
<dbReference type="PANTHER" id="PTHR46558">
    <property type="entry name" value="TRACRIPTIONAL REGULATORY PROTEIN-RELATED-RELATED"/>
    <property type="match status" value="1"/>
</dbReference>
<reference evidence="6 10" key="3">
    <citation type="submission" date="2019-07" db="EMBL/GenBank/DDBJ databases">
        <authorList>
            <person name="Hibberd C M."/>
            <person name="Gehrig L. J."/>
            <person name="Chang H.-W."/>
            <person name="Venkatesh S."/>
        </authorList>
    </citation>
    <scope>NUCLEOTIDE SEQUENCE [LARGE SCALE GENOMIC DNA]</scope>
    <source>
        <strain evidence="6">Dorea_longicatena_SSTS_Bg7063</strain>
    </source>
</reference>
<dbReference type="SMART" id="SM00530">
    <property type="entry name" value="HTH_XRE"/>
    <property type="match status" value="1"/>
</dbReference>
<keyword evidence="1" id="KW-0238">DNA-binding</keyword>
<evidence type="ECO:0000313" key="6">
    <source>
        <dbReference type="EMBL" id="VUX19536.1"/>
    </source>
</evidence>
<dbReference type="GeneID" id="96229822"/>
<dbReference type="InterPro" id="IPR001387">
    <property type="entry name" value="Cro/C1-type_HTH"/>
</dbReference>
<dbReference type="InterPro" id="IPR010982">
    <property type="entry name" value="Lambda_DNA-bd_dom_sf"/>
</dbReference>
<evidence type="ECO:0000259" key="2">
    <source>
        <dbReference type="PROSITE" id="PS50943"/>
    </source>
</evidence>
<dbReference type="Gene3D" id="1.10.260.40">
    <property type="entry name" value="lambda repressor-like DNA-binding domains"/>
    <property type="match status" value="1"/>
</dbReference>
<dbReference type="CDD" id="cd00093">
    <property type="entry name" value="HTH_XRE"/>
    <property type="match status" value="1"/>
</dbReference>
<name>A0A174DZ50_9FIRM</name>
<accession>A0A174DZ50</accession>
<proteinExistence type="predicted"/>
<dbReference type="SUPFAM" id="SSF47413">
    <property type="entry name" value="lambda repressor-like DNA-binding domains"/>
    <property type="match status" value="1"/>
</dbReference>
<reference evidence="3 7" key="1">
    <citation type="submission" date="2015-09" db="EMBL/GenBank/DDBJ databases">
        <authorList>
            <consortium name="Pathogen Informatics"/>
        </authorList>
    </citation>
    <scope>NUCLEOTIDE SEQUENCE [LARGE SCALE GENOMIC DNA]</scope>
    <source>
        <strain evidence="3 7">2789STDY5834914</strain>
    </source>
</reference>
<dbReference type="Proteomes" id="UP000284095">
    <property type="component" value="Unassembled WGS sequence"/>
</dbReference>
<dbReference type="Proteomes" id="UP000095485">
    <property type="component" value="Unassembled WGS sequence"/>
</dbReference>
<protein>
    <submittedName>
        <fullName evidence="3">Antitoxin PezA</fullName>
    </submittedName>
    <submittedName>
        <fullName evidence="4">Transcriptional regulator</fullName>
    </submittedName>
</protein>
<gene>
    <name evidence="3" type="primary">pezA</name>
    <name evidence="6" type="ORF">DLSSTS7063_02632</name>
    <name evidence="5" type="ORF">DW265_00260</name>
    <name evidence="4" type="ORF">DXB16_03770</name>
    <name evidence="3" type="ORF">ERS852526_02544</name>
</gene>
<dbReference type="EMBL" id="QRIC01000001">
    <property type="protein sequence ID" value="RHG28708.1"/>
    <property type="molecule type" value="Genomic_DNA"/>
</dbReference>
<dbReference type="GO" id="GO:0003677">
    <property type="term" value="F:DNA binding"/>
    <property type="evidence" value="ECO:0007669"/>
    <property type="project" value="UniProtKB-KW"/>
</dbReference>